<organism evidence="13 14">
    <name type="scientific">Faecalibacterium wellingii</name>
    <dbReference type="NCBI Taxonomy" id="2929491"/>
    <lineage>
        <taxon>Bacteria</taxon>
        <taxon>Bacillati</taxon>
        <taxon>Bacillota</taxon>
        <taxon>Clostridia</taxon>
        <taxon>Eubacteriales</taxon>
        <taxon>Oscillospiraceae</taxon>
        <taxon>Faecalibacterium</taxon>
    </lineage>
</organism>
<accession>A0ABU3U072</accession>
<dbReference type="Proteomes" id="UP001263246">
    <property type="component" value="Unassembled WGS sequence"/>
</dbReference>
<evidence type="ECO:0000313" key="14">
    <source>
        <dbReference type="Proteomes" id="UP001263246"/>
    </source>
</evidence>
<dbReference type="PANTHER" id="PTHR33254">
    <property type="entry name" value="4-HYDROXY-4-METHYL-2-OXOGLUTARATE ALDOLASE 3-RELATED"/>
    <property type="match status" value="1"/>
</dbReference>
<comment type="catalytic activity">
    <reaction evidence="1">
        <text>4-hydroxy-4-methyl-2-oxoglutarate = 2 pyruvate</text>
        <dbReference type="Rhea" id="RHEA:22748"/>
        <dbReference type="ChEBI" id="CHEBI:15361"/>
        <dbReference type="ChEBI" id="CHEBI:58276"/>
        <dbReference type="EC" id="4.1.3.17"/>
    </reaction>
</comment>
<evidence type="ECO:0000256" key="12">
    <source>
        <dbReference type="ARBA" id="ARBA00047973"/>
    </source>
</evidence>
<dbReference type="EC" id="4.1.3.17" evidence="5"/>
<evidence type="ECO:0000256" key="10">
    <source>
        <dbReference type="ARBA" id="ARBA00030169"/>
    </source>
</evidence>
<dbReference type="PANTHER" id="PTHR33254:SF4">
    <property type="entry name" value="4-HYDROXY-4-METHYL-2-OXOGLUTARATE ALDOLASE 3-RELATED"/>
    <property type="match status" value="1"/>
</dbReference>
<proteinExistence type="inferred from homology"/>
<comment type="catalytic activity">
    <reaction evidence="12">
        <text>oxaloacetate + H(+) = pyruvate + CO2</text>
        <dbReference type="Rhea" id="RHEA:15641"/>
        <dbReference type="ChEBI" id="CHEBI:15361"/>
        <dbReference type="ChEBI" id="CHEBI:15378"/>
        <dbReference type="ChEBI" id="CHEBI:16452"/>
        <dbReference type="ChEBI" id="CHEBI:16526"/>
        <dbReference type="EC" id="4.1.1.112"/>
    </reaction>
</comment>
<gene>
    <name evidence="13" type="ORF">RX402_09085</name>
</gene>
<reference evidence="13 14" key="1">
    <citation type="submission" date="2023-10" db="EMBL/GenBank/DDBJ databases">
        <title>Host Genetic Regulation of Human Gut Microbial Structural Variation.</title>
        <authorList>
            <person name="Harmsen H.J.M."/>
        </authorList>
    </citation>
    <scope>NUCLEOTIDE SEQUENCE [LARGE SCALE GENOMIC DNA]</scope>
    <source>
        <strain evidence="13 14">HTF-F</strain>
    </source>
</reference>
<comment type="similarity">
    <text evidence="3">Belongs to the class II aldolase/RraA-like family.</text>
</comment>
<evidence type="ECO:0000256" key="4">
    <source>
        <dbReference type="ARBA" id="ARBA00011233"/>
    </source>
</evidence>
<dbReference type="Pfam" id="PF03737">
    <property type="entry name" value="RraA-like"/>
    <property type="match status" value="1"/>
</dbReference>
<evidence type="ECO:0000256" key="5">
    <source>
        <dbReference type="ARBA" id="ARBA00012213"/>
    </source>
</evidence>
<dbReference type="CDD" id="cd16841">
    <property type="entry name" value="RraA_family"/>
    <property type="match status" value="1"/>
</dbReference>
<name>A0ABU3U072_9FIRM</name>
<comment type="subunit">
    <text evidence="4">Homotrimer.</text>
</comment>
<evidence type="ECO:0000256" key="6">
    <source>
        <dbReference type="ARBA" id="ARBA00012947"/>
    </source>
</evidence>
<dbReference type="SUPFAM" id="SSF89562">
    <property type="entry name" value="RraA-like"/>
    <property type="match status" value="1"/>
</dbReference>
<comment type="function">
    <text evidence="8">Catalyzes the aldol cleavage of 4-hydroxy-4-methyl-2-oxoglutarate (HMG) into 2 molecules of pyruvate. Also contains a secondary oxaloacetate (OAA) decarboxylase activity due to the common pyruvate enolate transition state formed following C-C bond cleavage in the retro-aldol and decarboxylation reactions.</text>
</comment>
<evidence type="ECO:0000256" key="2">
    <source>
        <dbReference type="ARBA" id="ARBA00001968"/>
    </source>
</evidence>
<dbReference type="InterPro" id="IPR036704">
    <property type="entry name" value="RraA/RraA-like_sf"/>
</dbReference>
<dbReference type="EC" id="4.1.1.112" evidence="6"/>
<evidence type="ECO:0000313" key="13">
    <source>
        <dbReference type="EMBL" id="MDU8688895.1"/>
    </source>
</evidence>
<dbReference type="InterPro" id="IPR005493">
    <property type="entry name" value="RraA/RraA-like"/>
</dbReference>
<comment type="cofactor">
    <cofactor evidence="2">
        <name>a divalent metal cation</name>
        <dbReference type="ChEBI" id="CHEBI:60240"/>
    </cofactor>
</comment>
<evidence type="ECO:0000256" key="11">
    <source>
        <dbReference type="ARBA" id="ARBA00032305"/>
    </source>
</evidence>
<evidence type="ECO:0000256" key="7">
    <source>
        <dbReference type="ARBA" id="ARBA00016549"/>
    </source>
</evidence>
<dbReference type="EMBL" id="JAWHPR010000004">
    <property type="protein sequence ID" value="MDU8688895.1"/>
    <property type="molecule type" value="Genomic_DNA"/>
</dbReference>
<evidence type="ECO:0000256" key="1">
    <source>
        <dbReference type="ARBA" id="ARBA00001342"/>
    </source>
</evidence>
<evidence type="ECO:0000256" key="3">
    <source>
        <dbReference type="ARBA" id="ARBA00008621"/>
    </source>
</evidence>
<comment type="caution">
    <text evidence="13">The sequence shown here is derived from an EMBL/GenBank/DDBJ whole genome shotgun (WGS) entry which is preliminary data.</text>
</comment>
<dbReference type="RefSeq" id="WP_005938401.1">
    <property type="nucleotide sequence ID" value="NZ_CP094473.1"/>
</dbReference>
<evidence type="ECO:0000256" key="9">
    <source>
        <dbReference type="ARBA" id="ARBA00029596"/>
    </source>
</evidence>
<dbReference type="Gene3D" id="3.50.30.40">
    <property type="entry name" value="Ribonuclease E inhibitor RraA/RraA-like"/>
    <property type="match status" value="1"/>
</dbReference>
<protein>
    <recommendedName>
        <fullName evidence="7">Putative 4-hydroxy-4-methyl-2-oxoglutarate aldolase</fullName>
        <ecNumber evidence="6">4.1.1.112</ecNumber>
        <ecNumber evidence="5">4.1.3.17</ecNumber>
    </recommendedName>
    <alternativeName>
        <fullName evidence="11">Oxaloacetate decarboxylase</fullName>
    </alternativeName>
    <alternativeName>
        <fullName evidence="9">Regulator of ribonuclease activity homolog</fullName>
    </alternativeName>
    <alternativeName>
        <fullName evidence="10">RraA-like protein</fullName>
    </alternativeName>
</protein>
<sequence length="237" mass="26233">MAMWKNDDEMFALMKEKLYTPVVGDILDQMGYKHQFLPASIRPLAAQVPTAPYILPGEEEDKRLKVAGYACTVLENDVFEYPAEKPFGYMTEALDDLKPNEIYIATGAHNSALWGELLTACGKARGAVGAVLDGYTRDTPKVIEQNFPVFCSGTWAQDSSVRTYVFKWRCPIEIGQVTIHNGDIVFGDIDGVLIIPKDIAPEVIEKALVKASTEKTMRKAIEDGMMVTDAFAKFGVL</sequence>
<keyword evidence="14" id="KW-1185">Reference proteome</keyword>
<evidence type="ECO:0000256" key="8">
    <source>
        <dbReference type="ARBA" id="ARBA00025046"/>
    </source>
</evidence>